<feature type="domain" description="Chitin-binding type-2" evidence="4">
    <location>
        <begin position="21"/>
        <end position="87"/>
    </location>
</feature>
<dbReference type="AlphaFoldDB" id="A0A7I8WER2"/>
<dbReference type="EMBL" id="CAJFCJ010000072">
    <property type="protein sequence ID" value="CAD5126684.1"/>
    <property type="molecule type" value="Genomic_DNA"/>
</dbReference>
<comment type="caution">
    <text evidence="5">The sequence shown here is derived from an EMBL/GenBank/DDBJ whole genome shotgun (WGS) entry which is preliminary data.</text>
</comment>
<name>A0A7I8WER2_9ANNE</name>
<dbReference type="SUPFAM" id="SSF57625">
    <property type="entry name" value="Invertebrate chitin-binding proteins"/>
    <property type="match status" value="2"/>
</dbReference>
<dbReference type="SMART" id="SM00494">
    <property type="entry name" value="ChtBD2"/>
    <property type="match status" value="2"/>
</dbReference>
<dbReference type="Pfam" id="PF00090">
    <property type="entry name" value="TSP_1"/>
    <property type="match status" value="1"/>
</dbReference>
<dbReference type="SMART" id="SM00209">
    <property type="entry name" value="TSP1"/>
    <property type="match status" value="1"/>
</dbReference>
<dbReference type="OrthoDB" id="446173at2759"/>
<feature type="signal peptide" evidence="3">
    <location>
        <begin position="1"/>
        <end position="20"/>
    </location>
</feature>
<evidence type="ECO:0000313" key="6">
    <source>
        <dbReference type="Proteomes" id="UP000549394"/>
    </source>
</evidence>
<evidence type="ECO:0000256" key="3">
    <source>
        <dbReference type="SAM" id="SignalP"/>
    </source>
</evidence>
<dbReference type="Pfam" id="PF01607">
    <property type="entry name" value="CBM_14"/>
    <property type="match status" value="1"/>
</dbReference>
<keyword evidence="3" id="KW-0732">Signal</keyword>
<dbReference type="PRINTS" id="PR01705">
    <property type="entry name" value="TSP1REPEAT"/>
</dbReference>
<dbReference type="InterPro" id="IPR038877">
    <property type="entry name" value="THSD1"/>
</dbReference>
<dbReference type="InterPro" id="IPR036383">
    <property type="entry name" value="TSP1_rpt_sf"/>
</dbReference>
<keyword evidence="6" id="KW-1185">Reference proteome</keyword>
<dbReference type="Gene3D" id="2.20.100.10">
    <property type="entry name" value="Thrombospondin type-1 (TSP1) repeat"/>
    <property type="match status" value="1"/>
</dbReference>
<organism evidence="5 6">
    <name type="scientific">Dimorphilus gyrociliatus</name>
    <dbReference type="NCBI Taxonomy" id="2664684"/>
    <lineage>
        <taxon>Eukaryota</taxon>
        <taxon>Metazoa</taxon>
        <taxon>Spiralia</taxon>
        <taxon>Lophotrochozoa</taxon>
        <taxon>Annelida</taxon>
        <taxon>Polychaeta</taxon>
        <taxon>Polychaeta incertae sedis</taxon>
        <taxon>Dinophilidae</taxon>
        <taxon>Dimorphilus</taxon>
    </lineage>
</organism>
<dbReference type="Gene3D" id="2.60.120.40">
    <property type="match status" value="2"/>
</dbReference>
<dbReference type="Proteomes" id="UP000549394">
    <property type="component" value="Unassembled WGS sequence"/>
</dbReference>
<keyword evidence="1" id="KW-0677">Repeat</keyword>
<dbReference type="InterPro" id="IPR008983">
    <property type="entry name" value="Tumour_necrosis_fac-like_dom"/>
</dbReference>
<dbReference type="SUPFAM" id="SSF82895">
    <property type="entry name" value="TSP-1 type 1 repeat"/>
    <property type="match status" value="1"/>
</dbReference>
<dbReference type="SUPFAM" id="SSF49842">
    <property type="entry name" value="TNF-like"/>
    <property type="match status" value="2"/>
</dbReference>
<dbReference type="InterPro" id="IPR002557">
    <property type="entry name" value="Chitin-bd_dom"/>
</dbReference>
<dbReference type="GO" id="GO:0071944">
    <property type="term" value="C:cell periphery"/>
    <property type="evidence" value="ECO:0007669"/>
    <property type="project" value="TreeGrafter"/>
</dbReference>
<evidence type="ECO:0000256" key="2">
    <source>
        <dbReference type="ARBA" id="ARBA00023157"/>
    </source>
</evidence>
<dbReference type="InterPro" id="IPR036508">
    <property type="entry name" value="Chitin-bd_dom_sf"/>
</dbReference>
<dbReference type="PROSITE" id="PS50940">
    <property type="entry name" value="CHIT_BIND_II"/>
    <property type="match status" value="1"/>
</dbReference>
<gene>
    <name evidence="5" type="ORF">DGYR_LOCUS13918</name>
</gene>
<dbReference type="Pfam" id="PF00386">
    <property type="entry name" value="C1q"/>
    <property type="match status" value="2"/>
</dbReference>
<feature type="chain" id="PRO_5029536078" description="Chitin-binding type-2 domain-containing protein" evidence="3">
    <location>
        <begin position="21"/>
        <end position="633"/>
    </location>
</feature>
<dbReference type="InterPro" id="IPR000884">
    <property type="entry name" value="TSP1_rpt"/>
</dbReference>
<evidence type="ECO:0000313" key="5">
    <source>
        <dbReference type="EMBL" id="CAD5126684.1"/>
    </source>
</evidence>
<dbReference type="GO" id="GO:0008061">
    <property type="term" value="F:chitin binding"/>
    <property type="evidence" value="ECO:0007669"/>
    <property type="project" value="InterPro"/>
</dbReference>
<dbReference type="PANTHER" id="PTHR16311:SF3">
    <property type="entry name" value="THROMBOSPONDIN TYPE-1 DOMAIN-CONTAINING PROTEIN 1"/>
    <property type="match status" value="1"/>
</dbReference>
<evidence type="ECO:0000256" key="1">
    <source>
        <dbReference type="ARBA" id="ARBA00022737"/>
    </source>
</evidence>
<dbReference type="PROSITE" id="PS50092">
    <property type="entry name" value="TSP1"/>
    <property type="match status" value="1"/>
</dbReference>
<proteinExistence type="predicted"/>
<accession>A0A7I8WER2</accession>
<reference evidence="5 6" key="1">
    <citation type="submission" date="2020-08" db="EMBL/GenBank/DDBJ databases">
        <authorList>
            <person name="Hejnol A."/>
        </authorList>
    </citation>
    <scope>NUCLEOTIDE SEQUENCE [LARGE SCALE GENOMIC DNA]</scope>
</reference>
<evidence type="ECO:0000259" key="4">
    <source>
        <dbReference type="PROSITE" id="PS50940"/>
    </source>
</evidence>
<dbReference type="InterPro" id="IPR001073">
    <property type="entry name" value="C1q_dom"/>
</dbReference>
<sequence>MKLTFYCLLLVISLLERTNSNFVCPIGSDEKPINGVFRHPTICSVYYHCYNGVAYGQQCPPGLHFKIVITECQYFACVQPSESKCSLKKNQLNKINILKNSSLKTILNGKAVGAKVGECHPNLNSTVPSSTEPSFYYNCLNGYGWVQQCPPLTKFNPIYDFEKCSNEMCRSSDGGSQPIDGGWNNWSDWSECSQLCGVGNRTRTRMCNNPPPSNGGKDCKGQSIQTELCSSNPCPVAGNPAFMVSLKETTTLNEGYFNWTVVNLNSGGMFDPNTNRITINKPGFYFFSMIITSSKLKPIDVRIRNSGLSLGILRKALPSYGPETFSRNGIFELANAAQPVLSTGITTDVYSSEEGKETSFLGFHYDTSNYLYCTSRTRINKPKIPWPIISAMKGFTEKSDLTEFRASNGGWYLVSMGMKAGFSGTGLVDSTKLILEISKNNVVQQTHKFLEINIRRQQVTDQFSRSSLIHVNTGDVFISRTGTRNKTPVSSSHYETYLSAFRLNTSLPRFMASGKLQTCDEFINIRFPEINVDSTDSWDITRNQYLVKKSGMYYIEFSFVPRPRETLDIRMYLNGKMIAITKKQARHDRGYVITRSILLSLEEGDILYWRNYGCLYNSYNFSSVIVISTSLSQ</sequence>
<dbReference type="Gene3D" id="2.170.140.10">
    <property type="entry name" value="Chitin binding domain"/>
    <property type="match status" value="1"/>
</dbReference>
<protein>
    <recommendedName>
        <fullName evidence="4">Chitin-binding type-2 domain-containing protein</fullName>
    </recommendedName>
</protein>
<keyword evidence="2" id="KW-1015">Disulfide bond</keyword>
<dbReference type="FunFam" id="2.20.100.10:FF:000007">
    <property type="entry name" value="Thrombospondin 1"/>
    <property type="match status" value="1"/>
</dbReference>
<dbReference type="PANTHER" id="PTHR16311">
    <property type="entry name" value="THROMBOSPONDIN TYPE I DOMAIN-CONTAINING 1"/>
    <property type="match status" value="1"/>
</dbReference>
<dbReference type="GO" id="GO:0005576">
    <property type="term" value="C:extracellular region"/>
    <property type="evidence" value="ECO:0007669"/>
    <property type="project" value="InterPro"/>
</dbReference>